<dbReference type="Pfam" id="PF11741">
    <property type="entry name" value="AMIN"/>
    <property type="match status" value="1"/>
</dbReference>
<evidence type="ECO:0000259" key="3">
    <source>
        <dbReference type="SMART" id="SM00646"/>
    </source>
</evidence>
<dbReference type="CDD" id="cd02696">
    <property type="entry name" value="MurNAc-LAA"/>
    <property type="match status" value="1"/>
</dbReference>
<dbReference type="SMART" id="SM00646">
    <property type="entry name" value="Ami_3"/>
    <property type="match status" value="1"/>
</dbReference>
<keyword evidence="1" id="KW-0378">Hydrolase</keyword>
<dbReference type="SUPFAM" id="SSF53187">
    <property type="entry name" value="Zn-dependent exopeptidases"/>
    <property type="match status" value="1"/>
</dbReference>
<accession>A0A0B2JWN6</accession>
<evidence type="ECO:0000256" key="2">
    <source>
        <dbReference type="SAM" id="MobiDB-lite"/>
    </source>
</evidence>
<dbReference type="RefSeq" id="WP_039206296.1">
    <property type="nucleotide sequence ID" value="NZ_JSCE01000059.1"/>
</dbReference>
<name>A0A0B2JWN6_9FIRM</name>
<dbReference type="InterPro" id="IPR050695">
    <property type="entry name" value="N-acetylmuramoyl_amidase_3"/>
</dbReference>
<dbReference type="InterPro" id="IPR021731">
    <property type="entry name" value="AMIN_dom"/>
</dbReference>
<dbReference type="PANTHER" id="PTHR30404">
    <property type="entry name" value="N-ACETYLMURAMOYL-L-ALANINE AMIDASE"/>
    <property type="match status" value="1"/>
</dbReference>
<dbReference type="InterPro" id="IPR002508">
    <property type="entry name" value="MurNAc-LAA_cat"/>
</dbReference>
<comment type="caution">
    <text evidence="4">The sequence shown here is derived from an EMBL/GenBank/DDBJ whole genome shotgun (WGS) entry which is preliminary data.</text>
</comment>
<proteinExistence type="predicted"/>
<dbReference type="STRING" id="82374.NZ47_03050"/>
<feature type="compositionally biased region" description="Polar residues" evidence="2">
    <location>
        <begin position="167"/>
        <end position="193"/>
    </location>
</feature>
<feature type="region of interest" description="Disordered" evidence="2">
    <location>
        <begin position="161"/>
        <end position="212"/>
    </location>
</feature>
<dbReference type="Gene3D" id="2.60.40.3500">
    <property type="match status" value="1"/>
</dbReference>
<dbReference type="Proteomes" id="UP000030993">
    <property type="component" value="Unassembled WGS sequence"/>
</dbReference>
<dbReference type="GO" id="GO:0030288">
    <property type="term" value="C:outer membrane-bounded periplasmic space"/>
    <property type="evidence" value="ECO:0007669"/>
    <property type="project" value="TreeGrafter"/>
</dbReference>
<dbReference type="GO" id="GO:0008745">
    <property type="term" value="F:N-acetylmuramoyl-L-alanine amidase activity"/>
    <property type="evidence" value="ECO:0007669"/>
    <property type="project" value="InterPro"/>
</dbReference>
<feature type="domain" description="MurNAc-LAA" evidence="3">
    <location>
        <begin position="289"/>
        <end position="400"/>
    </location>
</feature>
<dbReference type="AlphaFoldDB" id="A0A0B2JWN6"/>
<reference evidence="4 5" key="1">
    <citation type="journal article" date="2013" name="PLoS ONE">
        <title>Identification and characterization of three novel lipases belonging to families II and V from Anaerovibrio lipolyticus 5ST.</title>
        <authorList>
            <person name="Prive F."/>
            <person name="Kaderbhai N.N."/>
            <person name="Girdwood S."/>
            <person name="Worgan H.J."/>
            <person name="Pinloche E."/>
            <person name="Scollan N.D."/>
            <person name="Huws S.A."/>
            <person name="Newbold C.J."/>
        </authorList>
    </citation>
    <scope>NUCLEOTIDE SEQUENCE [LARGE SCALE GENOMIC DNA]</scope>
    <source>
        <strain evidence="4 5">5S</strain>
    </source>
</reference>
<dbReference type="EMBL" id="JSCE01000059">
    <property type="protein sequence ID" value="KHM52725.1"/>
    <property type="molecule type" value="Genomic_DNA"/>
</dbReference>
<sequence length="404" mass="43321">MYFHKAKAIYLHFAGIMLLLAGFLMFWSTQEAQAATFAQRMANMAEITAVRVSSDKDKARIVLDTTKDVAIKTSVLSNPSRVVVDIQGAWISPEAKKTINIGSQFAKSVRLAQFDPNTVRVVIESTMNESNRNFFTLAGGNTGHRLVLDFGNVGKGSGGAAIDFGKTGSSSGNTEKPQPSTDEQTSTPVTTSDGDSDKKDEATPVVEPEFTPGIKGKKITIDAGHGGSDVGAIGPTGVTEKSITLRIAMELQRLLTAEGAEVIMTRNKDTEVSPKKANATDIEELQARCDIANRNDSDIFISIHMDSFTSSSPSGTTGYYYGKGTKASVRLAQYVSDGVVSALSTGHRGVKSCNFYVVRHTNMPAILLETAFISNEKEERLLNSEAGIQKAASGILKGIKKFFG</sequence>
<dbReference type="Pfam" id="PF01520">
    <property type="entry name" value="Amidase_3"/>
    <property type="match status" value="1"/>
</dbReference>
<dbReference type="PANTHER" id="PTHR30404:SF0">
    <property type="entry name" value="N-ACETYLMURAMOYL-L-ALANINE AMIDASE AMIC"/>
    <property type="match status" value="1"/>
</dbReference>
<evidence type="ECO:0000313" key="5">
    <source>
        <dbReference type="Proteomes" id="UP000030993"/>
    </source>
</evidence>
<protein>
    <recommendedName>
        <fullName evidence="3">MurNAc-LAA domain-containing protein</fullName>
    </recommendedName>
</protein>
<dbReference type="eggNOG" id="COG0860">
    <property type="taxonomic scope" value="Bacteria"/>
</dbReference>
<dbReference type="Gene3D" id="3.40.630.40">
    <property type="entry name" value="Zn-dependent exopeptidases"/>
    <property type="match status" value="1"/>
</dbReference>
<evidence type="ECO:0000313" key="4">
    <source>
        <dbReference type="EMBL" id="KHM52725.1"/>
    </source>
</evidence>
<gene>
    <name evidence="4" type="ORF">NZ47_03050</name>
</gene>
<dbReference type="GO" id="GO:0009253">
    <property type="term" value="P:peptidoglycan catabolic process"/>
    <property type="evidence" value="ECO:0007669"/>
    <property type="project" value="InterPro"/>
</dbReference>
<evidence type="ECO:0000256" key="1">
    <source>
        <dbReference type="ARBA" id="ARBA00022801"/>
    </source>
</evidence>
<keyword evidence="5" id="KW-1185">Reference proteome</keyword>
<organism evidence="4 5">
    <name type="scientific">Anaerovibrio lipolyticus</name>
    <dbReference type="NCBI Taxonomy" id="82374"/>
    <lineage>
        <taxon>Bacteria</taxon>
        <taxon>Bacillati</taxon>
        <taxon>Bacillota</taxon>
        <taxon>Negativicutes</taxon>
        <taxon>Selenomonadales</taxon>
        <taxon>Selenomonadaceae</taxon>
        <taxon>Anaerovibrio</taxon>
    </lineage>
</organism>